<dbReference type="InterPro" id="IPR021109">
    <property type="entry name" value="Peptidase_aspartic_dom_sf"/>
</dbReference>
<feature type="region of interest" description="Disordered" evidence="3">
    <location>
        <begin position="1441"/>
        <end position="1460"/>
    </location>
</feature>
<evidence type="ECO:0000256" key="1">
    <source>
        <dbReference type="ARBA" id="ARBA00010879"/>
    </source>
</evidence>
<organism evidence="5 6">
    <name type="scientific">Synaphobranchus kaupii</name>
    <name type="common">Kaup's arrowtooth eel</name>
    <dbReference type="NCBI Taxonomy" id="118154"/>
    <lineage>
        <taxon>Eukaryota</taxon>
        <taxon>Metazoa</taxon>
        <taxon>Chordata</taxon>
        <taxon>Craniata</taxon>
        <taxon>Vertebrata</taxon>
        <taxon>Euteleostomi</taxon>
        <taxon>Actinopterygii</taxon>
        <taxon>Neopterygii</taxon>
        <taxon>Teleostei</taxon>
        <taxon>Anguilliformes</taxon>
        <taxon>Synaphobranchidae</taxon>
        <taxon>Synaphobranchus</taxon>
    </lineage>
</organism>
<dbReference type="SUPFAM" id="SSF50630">
    <property type="entry name" value="Acid proteases"/>
    <property type="match status" value="1"/>
</dbReference>
<feature type="compositionally biased region" description="Acidic residues" evidence="3">
    <location>
        <begin position="230"/>
        <end position="240"/>
    </location>
</feature>
<dbReference type="InterPro" id="IPR000477">
    <property type="entry name" value="RT_dom"/>
</dbReference>
<dbReference type="PROSITE" id="PS50994">
    <property type="entry name" value="INTEGRASE"/>
    <property type="match status" value="1"/>
</dbReference>
<dbReference type="InterPro" id="IPR050951">
    <property type="entry name" value="Retrovirus_Pol_polyprotein"/>
</dbReference>
<protein>
    <recommendedName>
        <fullName evidence="2">ribonuclease H</fullName>
        <ecNumber evidence="2">3.1.26.4</ecNumber>
    </recommendedName>
</protein>
<dbReference type="InterPro" id="IPR043502">
    <property type="entry name" value="DNA/RNA_pol_sf"/>
</dbReference>
<feature type="region of interest" description="Disordered" evidence="3">
    <location>
        <begin position="1512"/>
        <end position="1533"/>
    </location>
</feature>
<dbReference type="InterPro" id="IPR041577">
    <property type="entry name" value="RT_RNaseH_2"/>
</dbReference>
<dbReference type="InterPro" id="IPR001584">
    <property type="entry name" value="Integrase_cat-core"/>
</dbReference>
<feature type="compositionally biased region" description="Low complexity" evidence="3">
    <location>
        <begin position="167"/>
        <end position="176"/>
    </location>
</feature>
<evidence type="ECO:0000256" key="3">
    <source>
        <dbReference type="SAM" id="MobiDB-lite"/>
    </source>
</evidence>
<feature type="compositionally biased region" description="Acidic residues" evidence="3">
    <location>
        <begin position="1441"/>
        <end position="1451"/>
    </location>
</feature>
<dbReference type="EC" id="3.1.26.4" evidence="2"/>
<feature type="region of interest" description="Disordered" evidence="3">
    <location>
        <begin position="158"/>
        <end position="190"/>
    </location>
</feature>
<evidence type="ECO:0000259" key="4">
    <source>
        <dbReference type="PROSITE" id="PS50994"/>
    </source>
</evidence>
<name>A0A9Q1IQI9_SYNKA</name>
<dbReference type="InterPro" id="IPR036397">
    <property type="entry name" value="RNaseH_sf"/>
</dbReference>
<dbReference type="CDD" id="cd00303">
    <property type="entry name" value="retropepsin_like"/>
    <property type="match status" value="1"/>
</dbReference>
<comment type="caution">
    <text evidence="5">The sequence shown here is derived from an EMBL/GenBank/DDBJ whole genome shotgun (WGS) entry which is preliminary data.</text>
</comment>
<comment type="similarity">
    <text evidence="1">Belongs to the beta type-B retroviral polymerase family. HERV class-II K(HML-2) pol subfamily.</text>
</comment>
<keyword evidence="6" id="KW-1185">Reference proteome</keyword>
<dbReference type="Gene3D" id="3.30.420.10">
    <property type="entry name" value="Ribonuclease H-like superfamily/Ribonuclease H"/>
    <property type="match status" value="1"/>
</dbReference>
<dbReference type="Gene3D" id="3.10.10.10">
    <property type="entry name" value="HIV Type 1 Reverse Transcriptase, subunit A, domain 1"/>
    <property type="match status" value="1"/>
</dbReference>
<dbReference type="GO" id="GO:0004523">
    <property type="term" value="F:RNA-DNA hybrid ribonuclease activity"/>
    <property type="evidence" value="ECO:0007669"/>
    <property type="project" value="UniProtKB-EC"/>
</dbReference>
<proteinExistence type="inferred from homology"/>
<dbReference type="PANTHER" id="PTHR37984:SF9">
    <property type="entry name" value="INTEGRASE CATALYTIC DOMAIN-CONTAINING PROTEIN"/>
    <property type="match status" value="1"/>
</dbReference>
<dbReference type="Pfam" id="PF17919">
    <property type="entry name" value="RT_RNaseH_2"/>
    <property type="match status" value="1"/>
</dbReference>
<dbReference type="EMBL" id="JAINUF010000009">
    <property type="protein sequence ID" value="KAJ8349521.1"/>
    <property type="molecule type" value="Genomic_DNA"/>
</dbReference>
<evidence type="ECO:0000313" key="5">
    <source>
        <dbReference type="EMBL" id="KAJ8349521.1"/>
    </source>
</evidence>
<accession>A0A9Q1IQI9</accession>
<dbReference type="OrthoDB" id="10066937at2759"/>
<dbReference type="Gene3D" id="3.30.70.270">
    <property type="match status" value="1"/>
</dbReference>
<dbReference type="GO" id="GO:0015074">
    <property type="term" value="P:DNA integration"/>
    <property type="evidence" value="ECO:0007669"/>
    <property type="project" value="InterPro"/>
</dbReference>
<feature type="region of interest" description="Disordered" evidence="3">
    <location>
        <begin position="1343"/>
        <end position="1365"/>
    </location>
</feature>
<dbReference type="GO" id="GO:0003676">
    <property type="term" value="F:nucleic acid binding"/>
    <property type="evidence" value="ECO:0007669"/>
    <property type="project" value="InterPro"/>
</dbReference>
<sequence length="1542" mass="169340">MLGQIANYCPIISRNTLVKNSTSLEFIWQTIRQHFGFQVTGTQFIDFSDIHLEGDERPEDLYQRLMAFVEDSLLRPNGLSHHGEAVTEDEELSPTLENVVVLKWLKLIHPSLPRLVKQRYGTELRSRTLASIKPEISQALCSLLDEIRASDDAKIFRTAITTEPRRPAQSSRAQSSTLRAPPRKPRQDKVCPLCKQAGRQDTRHFLSECAYLPDSDRRYIVKARQIVSVVEDESDADDDPGVSTPTHDSDGGAAAPGAVAYRVQTRQSPYVDVFHGHHAVRITLDSGATGNMIRHSTATRLGSQILSSAQSVHQADGSSQLQVVGETRISFTRGDRVFQFDGLVVVDLDVDVLAGTPFMEANDVAVRPAKREVILGDGTIYKYGSSVPAESSTAARRAFVLRAPTHSETIWPGEFIEMQLPGDVQSDAEYAIEPRSDTLSARRLKSSQMWPQASIVSSIAGKIRIPNLSAVPRTLKRHKHFCQVTPVFEPKELRSVSPAPCPATPKTNKTDHSSAVQIDPDNLLPQETAVQFRSLLREYDVVFDPDIKGYNDAAGPFKARVNMGPVEPPQRKGRLPLYARGKLVELQAKFDQLEELGVFRHPEDVDVAVEYLNPSFLVKKPNGGSRLVTAFANVGRYSKPQPSLLPNVDSTLRLIACWKHIVVTDLTSAFYQIPLARESMKYCGVATPFKGVRVYTRSAMGMPGSETALEELMCRVLGPLLQEGIVAKIADDLYCGGDTPQELFHNWKRILQALYKCDLRLSASKTVINPKSTTILGWIWCAGTLTASPHHVNTLAACPAPDTVLRIPRPAGDVVTAGRQSSEAIVWTDELRDSFHSAQKALSSVRVIALPKPSDQLWIVTDGAVRQPGIGATLYVSREGRLLLAGFFSAKLRGSQTTWLPCEVEALSIAAATKHFSPYIVQSGVNACVLTDSKPCVQAYEKLCRGEFSASPRVSTFLSVVSRYQASVRHVAGSAILPSDFASRNAPPCKDEGCQVCSFIERTADSVVRMTSVQDVLDGSVRLPFTSRSAWLATQSECPDLRRTNAHLIQGTRPSRKITNVRDVKRYLNVATVTADGLLVVRREEPLSPARECIVVPRQVLDGLLIALHIQLAHPTCHQLKAVIKRYLYALDLDKAVERVSDGCHSCAALRRSPGAKVEQSTSPPPDAVGVSFAADVLKRSRQVILVLRETVTSFTSTLLISDERHETLRDALIQLCIQMRPMDGRLAVVRTDPAPGFKALVGDGFLHQHRVTLELGHAKNPNKNPVAEKAIQELTSELLRLDPLGGAVTPLTLAVATAALNSRIRSRGLSSREMWTQRDQFSNVQVPLGDGDLVATQNRQRLANHPHSEHSKAPRAHRRPDPALGVGDLVYLHSDRNKSRARDRYLVVSVDPPFCNIRKFVGSQLRTASYRVRLSDCFKVPSDVSDEQCSPGPCLSDCSEDEDLLPEDGDLPPSSHPPPLPPAIPAAISAPVVVDVHLGAASCPPICSVVPSEAGQVSGCVDVGRHTSPDLPEIAPSACQGPRRSSRHRRPPTYLRDFMRM</sequence>
<dbReference type="InterPro" id="IPR012337">
    <property type="entry name" value="RNaseH-like_sf"/>
</dbReference>
<evidence type="ECO:0000256" key="2">
    <source>
        <dbReference type="ARBA" id="ARBA00012180"/>
    </source>
</evidence>
<dbReference type="SUPFAM" id="SSF56672">
    <property type="entry name" value="DNA/RNA polymerases"/>
    <property type="match status" value="1"/>
</dbReference>
<dbReference type="Pfam" id="PF00078">
    <property type="entry name" value="RVT_1"/>
    <property type="match status" value="1"/>
</dbReference>
<feature type="region of interest" description="Disordered" evidence="3">
    <location>
        <begin position="230"/>
        <end position="255"/>
    </location>
</feature>
<dbReference type="InterPro" id="IPR043128">
    <property type="entry name" value="Rev_trsase/Diguanyl_cyclase"/>
</dbReference>
<evidence type="ECO:0000313" key="6">
    <source>
        <dbReference type="Proteomes" id="UP001152622"/>
    </source>
</evidence>
<dbReference type="Proteomes" id="UP001152622">
    <property type="component" value="Chromosome 9"/>
</dbReference>
<feature type="region of interest" description="Disordered" evidence="3">
    <location>
        <begin position="493"/>
        <end position="515"/>
    </location>
</feature>
<gene>
    <name evidence="5" type="ORF">SKAU_G00246510</name>
</gene>
<dbReference type="Gene3D" id="2.40.70.10">
    <property type="entry name" value="Acid Proteases"/>
    <property type="match status" value="1"/>
</dbReference>
<reference evidence="5" key="1">
    <citation type="journal article" date="2023" name="Science">
        <title>Genome structures resolve the early diversification of teleost fishes.</title>
        <authorList>
            <person name="Parey E."/>
            <person name="Louis A."/>
            <person name="Montfort J."/>
            <person name="Bouchez O."/>
            <person name="Roques C."/>
            <person name="Iampietro C."/>
            <person name="Lluch J."/>
            <person name="Castinel A."/>
            <person name="Donnadieu C."/>
            <person name="Desvignes T."/>
            <person name="Floi Bucao C."/>
            <person name="Jouanno E."/>
            <person name="Wen M."/>
            <person name="Mejri S."/>
            <person name="Dirks R."/>
            <person name="Jansen H."/>
            <person name="Henkel C."/>
            <person name="Chen W.J."/>
            <person name="Zahm M."/>
            <person name="Cabau C."/>
            <person name="Klopp C."/>
            <person name="Thompson A.W."/>
            <person name="Robinson-Rechavi M."/>
            <person name="Braasch I."/>
            <person name="Lecointre G."/>
            <person name="Bobe J."/>
            <person name="Postlethwait J.H."/>
            <person name="Berthelot C."/>
            <person name="Roest Crollius H."/>
            <person name="Guiguen Y."/>
        </authorList>
    </citation>
    <scope>NUCLEOTIDE SEQUENCE</scope>
    <source>
        <strain evidence="5">WJC10195</strain>
    </source>
</reference>
<dbReference type="SUPFAM" id="SSF53098">
    <property type="entry name" value="Ribonuclease H-like"/>
    <property type="match status" value="1"/>
</dbReference>
<dbReference type="PANTHER" id="PTHR37984">
    <property type="entry name" value="PROTEIN CBG26694"/>
    <property type="match status" value="1"/>
</dbReference>
<feature type="domain" description="Integrase catalytic" evidence="4">
    <location>
        <begin position="1160"/>
        <end position="1326"/>
    </location>
</feature>